<accession>A0A2G8TIP9</accession>
<evidence type="ECO:0000313" key="2">
    <source>
        <dbReference type="EMBL" id="PIL45912.1"/>
    </source>
</evidence>
<evidence type="ECO:0000259" key="1">
    <source>
        <dbReference type="Pfam" id="PF08818"/>
    </source>
</evidence>
<dbReference type="EMBL" id="PDOC01000003">
    <property type="protein sequence ID" value="PIL45912.1"/>
    <property type="molecule type" value="Genomic_DNA"/>
</dbReference>
<dbReference type="AlphaFoldDB" id="A0A2G8TIP9"/>
<protein>
    <recommendedName>
        <fullName evidence="1">YdhG-like domain-containing protein</fullName>
    </recommendedName>
</protein>
<keyword evidence="3" id="KW-1185">Reference proteome</keyword>
<dbReference type="OrthoDB" id="9813231at2"/>
<dbReference type="InterPro" id="IPR014922">
    <property type="entry name" value="YdhG-like"/>
</dbReference>
<evidence type="ECO:0000313" key="3">
    <source>
        <dbReference type="Proteomes" id="UP000230390"/>
    </source>
</evidence>
<feature type="domain" description="YdhG-like" evidence="1">
    <location>
        <begin position="19"/>
        <end position="140"/>
    </location>
</feature>
<gene>
    <name evidence="2" type="ORF">CR105_07630</name>
</gene>
<name>A0A2G8TIP9_9BURK</name>
<dbReference type="Gene3D" id="3.90.1150.200">
    <property type="match status" value="1"/>
</dbReference>
<dbReference type="RefSeq" id="WP_099787823.1">
    <property type="nucleotide sequence ID" value="NZ_JBHLYV010000029.1"/>
</dbReference>
<dbReference type="Proteomes" id="UP000230390">
    <property type="component" value="Unassembled WGS sequence"/>
</dbReference>
<sequence>MQSSATTVDAYLAELPEERRDTIEAVRKVILDNLDDDYVETMAYGMIGYSIPHSVYPAGYHCNPKMPLPFAAIASQKNYVSVYLMGLYVGCIGDEENADVQWFRDAWAASGKKKLDMGKACVRFKHQDDAALDVIGESVKRIPAQRYIERYEAVLATSKSTSRKKKA</sequence>
<comment type="caution">
    <text evidence="2">The sequence shown here is derived from an EMBL/GenBank/DDBJ whole genome shotgun (WGS) entry which is preliminary data.</text>
</comment>
<organism evidence="2 3">
    <name type="scientific">Massilia eurypsychrophila</name>
    <dbReference type="NCBI Taxonomy" id="1485217"/>
    <lineage>
        <taxon>Bacteria</taxon>
        <taxon>Pseudomonadati</taxon>
        <taxon>Pseudomonadota</taxon>
        <taxon>Betaproteobacteria</taxon>
        <taxon>Burkholderiales</taxon>
        <taxon>Oxalobacteraceae</taxon>
        <taxon>Telluria group</taxon>
        <taxon>Massilia</taxon>
    </lineage>
</organism>
<dbReference type="SUPFAM" id="SSF159888">
    <property type="entry name" value="YdhG-like"/>
    <property type="match status" value="1"/>
</dbReference>
<dbReference type="Pfam" id="PF08818">
    <property type="entry name" value="DUF1801"/>
    <property type="match status" value="1"/>
</dbReference>
<proteinExistence type="predicted"/>
<reference evidence="2 3" key="1">
    <citation type="submission" date="2017-10" db="EMBL/GenBank/DDBJ databases">
        <title>Massilia psychrophilum sp. nov., a novel purple-pigmented bacterium isolated from Tianshan glacier, Xinjiang Municipality, China.</title>
        <authorList>
            <person name="Wang H."/>
        </authorList>
    </citation>
    <scope>NUCLEOTIDE SEQUENCE [LARGE SCALE GENOMIC DNA]</scope>
    <source>
        <strain evidence="2 3">JCM 30074</strain>
    </source>
</reference>